<keyword evidence="2" id="KW-1185">Reference proteome</keyword>
<proteinExistence type="predicted"/>
<comment type="caution">
    <text evidence="1">The sequence shown here is derived from an EMBL/GenBank/DDBJ whole genome shotgun (WGS) entry which is preliminary data.</text>
</comment>
<sequence length="3136" mass="345851">MMQNTTCPIAIIGMGCRLPGGANDPEKLWDMLSAGRDAWSKVPADRFNSGSFYHPNPDMNGTISHQGGHFLDQDLSMFDPSFFGISSAEAHAMDPQQRLQLETAYEALENAGVPLDKIQGSDTAVYMATFARDYDRIMYKDTDDIAKYHMTGTGDAILSNRVSYVFDLKGPSMTIDTGCSGSMVALHQACLSIQTGESSLALVGASNLILSPDQMIPMTLLHILNNRGRCFTFDARGSGYGRGEGAACLVLKRLDAALEDGDPIRAVIHGTGVNQDGKTSSGIAVPSQKSQETLAKSVYYRAGLDPNKVGYVEAHGTGTVAGDAIETGSISNVFCCGRNADQPLVIGSIKANIGHLESASGISGLIKTVLMLERGKIVANLNFEKLKPNLDFEGRKLRIARIIEDWPLPVTGQRLASVNSFGYGGTNGHAILASYQPHDNPESNGVPRSCITSKQLTNGTLFVNGKGMSQLKGCPTLLVLTAKSEKSLLQQADRMKEWAQSREIKEDDLRNLSYTLCSRRTLMNWRCSIVVPSPNHLVPMLNQRPLRTTRTSHSVQVAFVFSGQGAQWIGMGQELMMVNSKYMESLRKSDEILQSLGSTVSVIEELLLDDATSRINQSEIAQPAVTAIQIALVDLLQACGITPKAVLGHSSGEIAASYAAGALTHFGAIAASYHRAFVAAMVRCKSNVPGGMMAVGLGEAEVLELMSRMSISPGSLEIACVNSPESTTVSGDYSSILSFQSILAQGNIFNRILKVDTAYHSFHMKRVAGEYRERLAGLESTKPIGTIFLSSVTGTEKTTGFGSDYWVENLVSKVRFSEGLVAMCNAMKTLVVPDSTCIFIEIGPHSALSGPFHQTLSSLSYSYGQNVYISTLLRKKNAITCMVEAVGRVFELGSVVNFEGLPTSRNHYERPTVLRDLPPYSWEHNNPYWHESRISKEHRFRQFPPHDLLGVRVAGTSPNEPTWRNILSHDRLPWLRDHIVDNITVFPGSGYLCMAIEAMRQILAIRKVSRTPAEYVLRDISFSKALTIPESPVKVDLQLNLRSVQSVPDKSFSGWEEFSISSVSQNNIWTEHCRGQIAVEFDDSAHVTLEGDTTCNQIFKDWIQSPHACEKTDPEDITSQQFYEQCQSVGNIYRRTFSNLKRISINGQRAFGMVETPNIVECMPSKFAQPHVIHPSTLDTVFQPSLLLYLRHCSRGSIMPVFLDHISISARLASAPGAKLQVLTSLNPSSIRSAVVNTDVFQNVDSSELVRVLRVTNCELRGLGDAEASTLEANTERLITYRMEWKPDITFKSQPPTLQPEILPDPRDKHAEEKATLLNLSASLYIKSLLAALDEAKPKIPAKHHRLLIDWMRVYVDSDLGMSLLSTDAESEYIVHTRAKLAGVEGEIVTRTGPCLLDIVTGKSDPLAVMLEDNLLYRVYSEDSSMHCYSHLTEYLKKFSFKKPYLKVLEVGAGTGGTTLSLLEAHSDSSGLIFKSYDYTDISSGFFDHAHSKFKSWEDILRFRTLDIERDPISQGFEAQEYDLVVASNVIHATKFVAKSLANVRKLLKPGGKLALIETVHMTSPYMTTFGLLPGWWAGIDDGRMNGPLLSVSRWNEVLLQSGFLGTEIAINDLEGPAHRSSLIISGTTQRADIQEHPAIKFIAGRMTTRAHDFRAELITELESKGTSPTIIEWPSATDIDDSIHVIIDIDGDPMTLNPSDVLFSHISNLLMRASKILWITGGRIQTGCRNATQGLVTGLSRIARAENITLKIVTFDIQQDLTINRGGLTQAISKVLLTCLQNGPQSNLEDIEFVYRDSQLLIPRLIPDYAINAVAMSPGKIPKFSMTNFHHPTRGLRMIVQKPGLLDSLIFVDDENVEESLKSDEIIIQTSACGVNFKDVFISLGQMKPGVQMTGECAGIVTKVGSDFKDYVQAGDRVCAFHATPFASQAKARGYNVHVIPDSMSFVEAASIPVIFSTAYYGLIDIARLQPGQSVLIHSASGGVGQAAIKIAQHVGAEIYATVSTDAKRQLLQNDYSIPSSRIFSSRTRDFKKEILHLTQGRGVDVVLNSLAGEGLHASWSCVAPFGTFVEIGKSDIFKKSRLRMDVFDKNVTFASVDLTLMSELRPLTIQNLLKNVFSLFENGSLTVANPITTFEIGEIEQAFRFMQSGKHTGKVILVAESDAIVKAIPTGLPSLELSREGTYVVAGGLGDLGRHAARFLAKHGARNVLLLSRRKLKMSEEEAFVSEIQSYGSKVHLAQCDITNLNMVMETVELARRTMPPIRGVIQAAMVLQDRLIGEMTGEDFKAALLPKVDGTWNLYDAISGSGLDFFVMLSSLTGIICMKGQANYAAGNAFQDHLASFPPDPHTHFVSLNLGMIEDSDVIAKHPERVTGLIRAGCIPLKMSHFLSLLNYALSPQARLDQVKEIVIGVDRESLKEQDQQVILRNPMFSPMPHFSKNQQQTEGSRATKSIEQLIAEASTEGKALEVILSGMTGKIAALMAMEPTDIYLNRPIVDLGMDSLIAIELKNWIRGTLQVTIQTSEILDMPSLSALAHHILERSNLVPDELRSSGSDDQGNGIRDATIAGKNLERSAALVLPQLPLPELESSLNLYVEAVESFCDEKQLQKTKKLVSEFLDPNSPGMKLQQRLIERVNDPEIDAWQFELYTDHVYLRCRAPVNPFQHFGAGFDCDVEGVNRQAKQAAMVSAAAFEFKMRLESGDISSDVLNEQPLCMSSLDWIFNTTREPHEEKDVMRKFPCNDHAIVLRRGWIFQISLIENGSPVSWEQLEEIYSSIIDESSDTNPSLASLTADDRDSWARNRELLRGASAANRDVLDTIEACAFAVCLDDDAPEGASERWRQFLLSSTTNRWSDKSLQFVICENGVSGIVAEHSIIDGGTLQQLNEHICKRLAENCSGTALTNSSLLTNGHEFINGHTPVAYRRLHFDLADKFIAEASRIQQRFKIITAPLACEVGNYRLRKMGAALFRGYGCAPRAGCQILIQLAARIYFGQQVPSWETVSMRSFRRGRVDIVQTVLPIVFRFCTAALKDRVNDQSLLTEMRSLFLAAAQAHTVNVTRASRGFGFAGHLYALQEMRKGEEPALELFIDPTYQRTRPAKLMTDCTDWTNGLFQEGGWVMPDPEHVWIHYEVLDEE</sequence>
<organism evidence="1 2">
    <name type="scientific">Lindgomyces ingoldianus</name>
    <dbReference type="NCBI Taxonomy" id="673940"/>
    <lineage>
        <taxon>Eukaryota</taxon>
        <taxon>Fungi</taxon>
        <taxon>Dikarya</taxon>
        <taxon>Ascomycota</taxon>
        <taxon>Pezizomycotina</taxon>
        <taxon>Dothideomycetes</taxon>
        <taxon>Pleosporomycetidae</taxon>
        <taxon>Pleosporales</taxon>
        <taxon>Lindgomycetaceae</taxon>
        <taxon>Lindgomyces</taxon>
    </lineage>
</organism>
<accession>A0ACB6QF98</accession>
<evidence type="ECO:0000313" key="2">
    <source>
        <dbReference type="Proteomes" id="UP000799755"/>
    </source>
</evidence>
<gene>
    <name evidence="1" type="ORF">BDR25DRAFT_380712</name>
</gene>
<reference evidence="1" key="1">
    <citation type="journal article" date="2020" name="Stud. Mycol.">
        <title>101 Dothideomycetes genomes: a test case for predicting lifestyles and emergence of pathogens.</title>
        <authorList>
            <person name="Haridas S."/>
            <person name="Albert R."/>
            <person name="Binder M."/>
            <person name="Bloem J."/>
            <person name="Labutti K."/>
            <person name="Salamov A."/>
            <person name="Andreopoulos B."/>
            <person name="Baker S."/>
            <person name="Barry K."/>
            <person name="Bills G."/>
            <person name="Bluhm B."/>
            <person name="Cannon C."/>
            <person name="Castanera R."/>
            <person name="Culley D."/>
            <person name="Daum C."/>
            <person name="Ezra D."/>
            <person name="Gonzalez J."/>
            <person name="Henrissat B."/>
            <person name="Kuo A."/>
            <person name="Liang C."/>
            <person name="Lipzen A."/>
            <person name="Lutzoni F."/>
            <person name="Magnuson J."/>
            <person name="Mondo S."/>
            <person name="Nolan M."/>
            <person name="Ohm R."/>
            <person name="Pangilinan J."/>
            <person name="Park H.-J."/>
            <person name="Ramirez L."/>
            <person name="Alfaro M."/>
            <person name="Sun H."/>
            <person name="Tritt A."/>
            <person name="Yoshinaga Y."/>
            <person name="Zwiers L.-H."/>
            <person name="Turgeon B."/>
            <person name="Goodwin S."/>
            <person name="Spatafora J."/>
            <person name="Crous P."/>
            <person name="Grigoriev I."/>
        </authorList>
    </citation>
    <scope>NUCLEOTIDE SEQUENCE</scope>
    <source>
        <strain evidence="1">ATCC 200398</strain>
    </source>
</reference>
<name>A0ACB6QF98_9PLEO</name>
<protein>
    <submittedName>
        <fullName evidence="1">Uncharacterized protein</fullName>
    </submittedName>
</protein>
<dbReference type="Proteomes" id="UP000799755">
    <property type="component" value="Unassembled WGS sequence"/>
</dbReference>
<evidence type="ECO:0000313" key="1">
    <source>
        <dbReference type="EMBL" id="KAF2464811.1"/>
    </source>
</evidence>
<dbReference type="EMBL" id="MU003534">
    <property type="protein sequence ID" value="KAF2464811.1"/>
    <property type="molecule type" value="Genomic_DNA"/>
</dbReference>